<dbReference type="Pfam" id="PF08659">
    <property type="entry name" value="KR"/>
    <property type="match status" value="1"/>
</dbReference>
<keyword evidence="2" id="KW-0597">Phosphoprotein</keyword>
<dbReference type="Gene3D" id="3.40.366.10">
    <property type="entry name" value="Malonyl-Coenzyme A Acyl Carrier Protein, domain 2"/>
    <property type="match status" value="1"/>
</dbReference>
<feature type="region of interest" description="N-terminal hotdog fold" evidence="9">
    <location>
        <begin position="907"/>
        <end position="1037"/>
    </location>
</feature>
<dbReference type="InterPro" id="IPR016036">
    <property type="entry name" value="Malonyl_transacylase_ACP-bd"/>
</dbReference>
<protein>
    <submittedName>
        <fullName evidence="14">Uncharacterized protein</fullName>
    </submittedName>
</protein>
<dbReference type="SMART" id="SM00823">
    <property type="entry name" value="PKS_PP"/>
    <property type="match status" value="1"/>
</dbReference>
<dbReference type="CDD" id="cd05195">
    <property type="entry name" value="enoyl_red"/>
    <property type="match status" value="1"/>
</dbReference>
<dbReference type="Pfam" id="PF00109">
    <property type="entry name" value="ketoacyl-synt"/>
    <property type="match status" value="1"/>
</dbReference>
<comment type="caution">
    <text evidence="14">The sequence shown here is derived from an EMBL/GenBank/DDBJ whole genome shotgun (WGS) entry which is preliminary data.</text>
</comment>
<dbReference type="STRING" id="1330021.A0A367LQV1"/>
<feature type="active site" description="Proton donor; for dehydratase activity" evidence="9">
    <location>
        <position position="1114"/>
    </location>
</feature>
<dbReference type="OrthoDB" id="5129394at2759"/>
<accession>A0A367LQV1</accession>
<dbReference type="PANTHER" id="PTHR43775">
    <property type="entry name" value="FATTY ACID SYNTHASE"/>
    <property type="match status" value="1"/>
</dbReference>
<feature type="region of interest" description="Disordered" evidence="10">
    <location>
        <begin position="435"/>
        <end position="459"/>
    </location>
</feature>
<dbReference type="InterPro" id="IPR014031">
    <property type="entry name" value="Ketoacyl_synth_C"/>
</dbReference>
<dbReference type="InterPro" id="IPR036736">
    <property type="entry name" value="ACP-like_sf"/>
</dbReference>
<dbReference type="Proteomes" id="UP000253664">
    <property type="component" value="Unassembled WGS sequence"/>
</dbReference>
<dbReference type="SMART" id="SM00829">
    <property type="entry name" value="PKS_ER"/>
    <property type="match status" value="1"/>
</dbReference>
<keyword evidence="4" id="KW-0808">Transferase</keyword>
<feature type="domain" description="Ketosynthase family 3 (KS3)" evidence="12">
    <location>
        <begin position="7"/>
        <end position="425"/>
    </location>
</feature>
<evidence type="ECO:0000256" key="2">
    <source>
        <dbReference type="ARBA" id="ARBA00022553"/>
    </source>
</evidence>
<feature type="active site" description="Proton acceptor; for dehydratase activity" evidence="9">
    <location>
        <position position="939"/>
    </location>
</feature>
<dbReference type="SUPFAM" id="SSF50129">
    <property type="entry name" value="GroES-like"/>
    <property type="match status" value="1"/>
</dbReference>
<evidence type="ECO:0000256" key="5">
    <source>
        <dbReference type="ARBA" id="ARBA00022857"/>
    </source>
</evidence>
<keyword evidence="1" id="KW-0596">Phosphopantetheine</keyword>
<dbReference type="GO" id="GO:1901336">
    <property type="term" value="P:lactone biosynthetic process"/>
    <property type="evidence" value="ECO:0007669"/>
    <property type="project" value="UniProtKB-ARBA"/>
</dbReference>
<keyword evidence="15" id="KW-1185">Reference proteome</keyword>
<dbReference type="SUPFAM" id="SSF53901">
    <property type="entry name" value="Thiolase-like"/>
    <property type="match status" value="1"/>
</dbReference>
<proteinExistence type="predicted"/>
<dbReference type="InterPro" id="IPR020806">
    <property type="entry name" value="PKS_PP-bd"/>
</dbReference>
<evidence type="ECO:0000256" key="6">
    <source>
        <dbReference type="ARBA" id="ARBA00023002"/>
    </source>
</evidence>
<dbReference type="SUPFAM" id="SSF52151">
    <property type="entry name" value="FabD/lysophospholipase-like"/>
    <property type="match status" value="1"/>
</dbReference>
<dbReference type="GO" id="GO:0032259">
    <property type="term" value="P:methylation"/>
    <property type="evidence" value="ECO:0007669"/>
    <property type="project" value="UniProtKB-KW"/>
</dbReference>
<evidence type="ECO:0000259" key="11">
    <source>
        <dbReference type="PROSITE" id="PS50075"/>
    </source>
</evidence>
<evidence type="ECO:0000256" key="3">
    <source>
        <dbReference type="ARBA" id="ARBA00022603"/>
    </source>
</evidence>
<dbReference type="SMART" id="SM00826">
    <property type="entry name" value="PKS_DH"/>
    <property type="match status" value="1"/>
</dbReference>
<dbReference type="Pfam" id="PF00550">
    <property type="entry name" value="PP-binding"/>
    <property type="match status" value="1"/>
</dbReference>
<dbReference type="Pfam" id="PF00698">
    <property type="entry name" value="Acyl_transf_1"/>
    <property type="match status" value="1"/>
</dbReference>
<dbReference type="InterPro" id="IPR020841">
    <property type="entry name" value="PKS_Beta-ketoAc_synthase_dom"/>
</dbReference>
<evidence type="ECO:0000256" key="1">
    <source>
        <dbReference type="ARBA" id="ARBA00022450"/>
    </source>
</evidence>
<dbReference type="GO" id="GO:0016491">
    <property type="term" value="F:oxidoreductase activity"/>
    <property type="evidence" value="ECO:0007669"/>
    <property type="project" value="UniProtKB-KW"/>
</dbReference>
<evidence type="ECO:0000313" key="15">
    <source>
        <dbReference type="Proteomes" id="UP000253664"/>
    </source>
</evidence>
<dbReference type="Pfam" id="PF02801">
    <property type="entry name" value="Ketoacyl-synt_C"/>
    <property type="match status" value="1"/>
</dbReference>
<dbReference type="InterPro" id="IPR013968">
    <property type="entry name" value="PKS_KR"/>
</dbReference>
<dbReference type="Gene3D" id="3.90.180.10">
    <property type="entry name" value="Medium-chain alcohol dehydrogenases, catalytic domain"/>
    <property type="match status" value="1"/>
</dbReference>
<dbReference type="InterPro" id="IPR036291">
    <property type="entry name" value="NAD(P)-bd_dom_sf"/>
</dbReference>
<evidence type="ECO:0000256" key="4">
    <source>
        <dbReference type="ARBA" id="ARBA00022679"/>
    </source>
</evidence>
<organism evidence="14 15">
    <name type="scientific">Ophiocordyceps polyrhachis-furcata BCC 54312</name>
    <dbReference type="NCBI Taxonomy" id="1330021"/>
    <lineage>
        <taxon>Eukaryota</taxon>
        <taxon>Fungi</taxon>
        <taxon>Dikarya</taxon>
        <taxon>Ascomycota</taxon>
        <taxon>Pezizomycotina</taxon>
        <taxon>Sordariomycetes</taxon>
        <taxon>Hypocreomycetidae</taxon>
        <taxon>Hypocreales</taxon>
        <taxon>Ophiocordycipitaceae</taxon>
        <taxon>Ophiocordyceps</taxon>
    </lineage>
</organism>
<dbReference type="GO" id="GO:0008168">
    <property type="term" value="F:methyltransferase activity"/>
    <property type="evidence" value="ECO:0007669"/>
    <property type="project" value="UniProtKB-KW"/>
</dbReference>
<evidence type="ECO:0000256" key="8">
    <source>
        <dbReference type="ARBA" id="ARBA00023315"/>
    </source>
</evidence>
<dbReference type="SUPFAM" id="SSF53335">
    <property type="entry name" value="S-adenosyl-L-methionine-dependent methyltransferases"/>
    <property type="match status" value="1"/>
</dbReference>
<dbReference type="CDD" id="cd02440">
    <property type="entry name" value="AdoMet_MTases"/>
    <property type="match status" value="1"/>
</dbReference>
<sequence length="2484" mass="271185">MTQQPPLSPIAIIGMGLRLPGGVSTANEFWDLLINKQDGRRRVPPDRFNIDGFHGEAAHRQKVASQHGYFLDANIKAFDNDSFPSNAADLERLDPQQRLLTEVAWEAMESAGQASLRGSDTGVYVGVFGEDWHNIMHQDRQRTGNSRSIASGDFALANWLSYALDVRGPSMTIRTACSASMSALHLACLALRNGDCQSAIVAGCSIIMEPSMTLVMSEQQVLSPTGSCKTFDASADGFARGEAINAILIKPLDAALKAGDPIRAVIRATAANSDGRISSMGCPSAEAQEVMIRNAYKAAGIDDISLTPYIECHGTGTPVGDPIEVAALAGAFGRRGAFIGSVKPNVGHGEGASGITSIIKAALCLENSTIPPNINFCTPSPRIPWDDYKFEVPLEPMPFPQGRPARISVNSFGIGGANAHAIVESAAAYGIPARLTNGHSTGSPEEKRQEGDDNTSWPSVLPVSANTENSLQRRIADIKAYIEAHAGSVDDVVYTMGVRRLHLAFRSFSIVQDGVARPPEFSSVEKAGACKAVFIFTGQGAQWEGMARSLMLSSPSFRRDIKEMDDGLRMLDEPPRWTLQDLLESGVEENDNYINEAEFAQPLCTAIQIALVNFLAKCGVTPYAVIGHSSGEIAAAHAAGALTVSEAIMCAYLRGQTTRLKTRDGLMAAVGLGRDATVPYLVDGAIIACENSPKSVTISGDAEAVRQTLEEIKAKEPDTASRMLHVNVAYHSHHMREVGAVYQERLSPCMKQIREPRIPFFSTVYGKAVDSETRLGAEYWRKNLESPVLFHGAVSNLLTGLPDVATVVEIGPHSALQGPLRQIFQERTSKKPPSYVATLIRSKECVESILGTVGQLYARGYDIDFSFLNPKASTLVDLPTYPWDHGSDFWKESRVSKAWRMKENPHHELLGDRCPESSTLEPVWRNVLHHSDVPWLADHKVGTNVVFPCTGHVGIMGEAVRQALGGEKGYVIRNLTVKAALVFPETDPIEIMTTMRPSRLTDLTNSSSWHEISISTLNGETWTENCTGQAMARIEEATSTNDGTGLDPGGSYSRQMAKGYFYDHMRHMGLRYGPRFQGLTDISTDPKRSVAMASLKDSSAEKETPYLVHPATLDCCLQLPVVAGCRGVARSIDTLMLPVSIRRIVIHPGGETDLEASAVVDLDASDVRVVVVSRRSRRPVVEMDGIRGIPFDTGDAAGGRNGLMSACLEWLPDIDCLSAVELTMERRDNKREPRKIGEKLTSLGILQTLDVIESLDVSPSGHLAKYIVWLEEEKQAMIRGDRPLAFPEEQEWALMKPSALKDLAKTMLVELEATEERTVINVGHMIYDMSQQETIEPIFRGTNPVELIVADDRINDFYTFQCSASAAEFFRLCGHAKPTMKILEIGAGTGSTTKDVLDSLVSEHGVRLYEQYVYTDISPWFFTAARERFKDRNNIVYKVLDITKSPEEQGFELESFDVVVASNVLHATPSLHETLRNVRSLLKSDGRFYLTELVKPLSWRFINFITGRLPGWWVGEADGRADVPFVSVERWDAELRAAGFSGVDASVLDDDEPYCTCAHMTSRAVAAAAAAKPETVVMLYRHEKNEFACGLADIWARGGIDVRWAQLGNHGEDLVGVEHVISAVDLEGPFFHDLAETDYQAFMALLKKLQRGVLWLTRPAQIACIDPRYGLVNGVARTVRVELSLDFWTAELQGLDETTTAAVLSIARKFFSRPSLSRGMDTEYAVHDGIVRVARCHWSSVAGALEPAKDGGCARQLVVGQYGVLDSLTWIRAEEQTVGELDVEVDIRCVGLNFLDIMVAMGLVPKPKDSLGAEAVGVVSRVGSAVKHVAVGDRVWAVRLGVFATRKVVPGVFVYRMPDGFTFEEAVTMPIVYATVIYTLMTLGGLRRGQSVLIHSAVGGVGQAAVHICKMLGAEIYATVGSETKVDYLIKNHGIPRDRIFNSRNDSFRDDLTQATDGKGVDIVLNSLSGDLLHASWECVAKGGKMMEIGKRDILERGRLALNMFQDNRTFYGFDLVALLRDRPEVFPELIGQFLGFIAEGHIKPVQPIHQFSAQNVADAVRFMRSGDHIGKIVITIPEDPTEISCTKLAYTGGLLSETSSYLLVGGLGGLGKGVTRWLVEKGARNFCFLSRSARKSEGDQVFFRELEEQGCRVAAVAGSVANMAEVQRAVGAAPTPIAGVLQLSMVLRDNSISQLGFDDWRAAQQPKVQGTWNLHKALVHTKLDFFILASSLSGTFGQPGQVNYASANSFLDSFVQYRHGLGLPCSVVDLGAVEGIGYLSDKQSKLNVYKSFGADLLHEQNIMDAIQLAMKRSLPPNTMGLTSPRGPLANKSQILVGLTSSKPLNDPTNRIPFKHDARLGLLNNMVTASETTLQSRDQGISQLINKFEANPGLLSDPDAITQVSHEIGRILFRLLLLPEDTLDTSMSLASIGIDSLASIEIRNWWRRTLGVDKSVLEIMNAGTIEGLGKLAISSLKKKHEGDD</sequence>
<dbReference type="InterPro" id="IPR057326">
    <property type="entry name" value="KR_dom"/>
</dbReference>
<dbReference type="Pfam" id="PF14765">
    <property type="entry name" value="PS-DH"/>
    <property type="match status" value="1"/>
</dbReference>
<dbReference type="InterPro" id="IPR049551">
    <property type="entry name" value="PKS_DH_C"/>
</dbReference>
<dbReference type="InterPro" id="IPR042104">
    <property type="entry name" value="PKS_dehydratase_sf"/>
</dbReference>
<evidence type="ECO:0000259" key="12">
    <source>
        <dbReference type="PROSITE" id="PS52004"/>
    </source>
</evidence>
<dbReference type="Pfam" id="PF16197">
    <property type="entry name" value="KAsynt_C_assoc"/>
    <property type="match status" value="1"/>
</dbReference>
<keyword evidence="6" id="KW-0560">Oxidoreductase</keyword>
<feature type="domain" description="PKS/mFAS DH" evidence="13">
    <location>
        <begin position="907"/>
        <end position="1197"/>
    </location>
</feature>
<dbReference type="PROSITE" id="PS50075">
    <property type="entry name" value="CARRIER"/>
    <property type="match status" value="1"/>
</dbReference>
<dbReference type="InterPro" id="IPR049900">
    <property type="entry name" value="PKS_mFAS_DH"/>
</dbReference>
<dbReference type="InterPro" id="IPR013154">
    <property type="entry name" value="ADH-like_N"/>
</dbReference>
<keyword evidence="7" id="KW-0511">Multifunctional enzyme</keyword>
<dbReference type="SUPFAM" id="SSF47336">
    <property type="entry name" value="ACP-like"/>
    <property type="match status" value="1"/>
</dbReference>
<dbReference type="InterPro" id="IPR020807">
    <property type="entry name" value="PKS_DH"/>
</dbReference>
<dbReference type="InterPro" id="IPR016039">
    <property type="entry name" value="Thiolase-like"/>
</dbReference>
<dbReference type="CDD" id="cd00833">
    <property type="entry name" value="PKS"/>
    <property type="match status" value="1"/>
</dbReference>
<dbReference type="SUPFAM" id="SSF51735">
    <property type="entry name" value="NAD(P)-binding Rossmann-fold domains"/>
    <property type="match status" value="2"/>
</dbReference>
<name>A0A367LQV1_9HYPO</name>
<dbReference type="PROSITE" id="PS52019">
    <property type="entry name" value="PKS_MFAS_DH"/>
    <property type="match status" value="1"/>
</dbReference>
<dbReference type="Pfam" id="PF08240">
    <property type="entry name" value="ADH_N"/>
    <property type="match status" value="1"/>
</dbReference>
<dbReference type="Gene3D" id="3.30.70.3290">
    <property type="match status" value="1"/>
</dbReference>
<dbReference type="GO" id="GO:0031177">
    <property type="term" value="F:phosphopantetheine binding"/>
    <property type="evidence" value="ECO:0007669"/>
    <property type="project" value="InterPro"/>
</dbReference>
<dbReference type="PROSITE" id="PS52004">
    <property type="entry name" value="KS3_2"/>
    <property type="match status" value="1"/>
</dbReference>
<dbReference type="Gene3D" id="3.40.50.150">
    <property type="entry name" value="Vaccinia Virus protein VP39"/>
    <property type="match status" value="1"/>
</dbReference>
<dbReference type="InterPro" id="IPR050091">
    <property type="entry name" value="PKS_NRPS_Biosynth_Enz"/>
</dbReference>
<dbReference type="Gene3D" id="3.40.50.720">
    <property type="entry name" value="NAD(P)-binding Rossmann-like Domain"/>
    <property type="match status" value="2"/>
</dbReference>
<dbReference type="InterPro" id="IPR016035">
    <property type="entry name" value="Acyl_Trfase/lysoPLipase"/>
</dbReference>
<dbReference type="InterPro" id="IPR029063">
    <property type="entry name" value="SAM-dependent_MTases_sf"/>
</dbReference>
<dbReference type="Gene3D" id="3.10.129.110">
    <property type="entry name" value="Polyketide synthase dehydratase"/>
    <property type="match status" value="1"/>
</dbReference>
<dbReference type="FunFam" id="3.40.50.720:FF:000209">
    <property type="entry name" value="Polyketide synthase Pks12"/>
    <property type="match status" value="1"/>
</dbReference>
<dbReference type="EMBL" id="LKCN02000001">
    <property type="protein sequence ID" value="RCI16826.1"/>
    <property type="molecule type" value="Genomic_DNA"/>
</dbReference>
<feature type="domain" description="Carrier" evidence="11">
    <location>
        <begin position="2399"/>
        <end position="2476"/>
    </location>
</feature>
<dbReference type="InterPro" id="IPR009081">
    <property type="entry name" value="PP-bd_ACP"/>
</dbReference>
<dbReference type="CDD" id="cd05274">
    <property type="entry name" value="KR_FAS_SDR_x"/>
    <property type="match status" value="1"/>
</dbReference>
<dbReference type="GO" id="GO:0044550">
    <property type="term" value="P:secondary metabolite biosynthetic process"/>
    <property type="evidence" value="ECO:0007669"/>
    <property type="project" value="TreeGrafter"/>
</dbReference>
<evidence type="ECO:0000313" key="14">
    <source>
        <dbReference type="EMBL" id="RCI16826.1"/>
    </source>
</evidence>
<dbReference type="GO" id="GO:0004312">
    <property type="term" value="F:fatty acid synthase activity"/>
    <property type="evidence" value="ECO:0007669"/>
    <property type="project" value="TreeGrafter"/>
</dbReference>
<dbReference type="SUPFAM" id="SSF55048">
    <property type="entry name" value="Probable ACP-binding domain of malonyl-CoA ACP transacylase"/>
    <property type="match status" value="1"/>
</dbReference>
<dbReference type="InterPro" id="IPR014030">
    <property type="entry name" value="Ketoacyl_synth_N"/>
</dbReference>
<dbReference type="GO" id="GO:0006633">
    <property type="term" value="P:fatty acid biosynthetic process"/>
    <property type="evidence" value="ECO:0007669"/>
    <property type="project" value="TreeGrafter"/>
</dbReference>
<gene>
    <name evidence="14" type="ORF">L249_1723</name>
</gene>
<keyword evidence="8" id="KW-0012">Acyltransferase</keyword>
<dbReference type="Pfam" id="PF21089">
    <property type="entry name" value="PKS_DH_N"/>
    <property type="match status" value="1"/>
</dbReference>
<dbReference type="SMART" id="SM00822">
    <property type="entry name" value="PKS_KR"/>
    <property type="match status" value="1"/>
</dbReference>
<evidence type="ECO:0000256" key="9">
    <source>
        <dbReference type="PROSITE-ProRule" id="PRU01363"/>
    </source>
</evidence>
<keyword evidence="5" id="KW-0521">NADP</keyword>
<dbReference type="SMART" id="SM00827">
    <property type="entry name" value="PKS_AT"/>
    <property type="match status" value="1"/>
</dbReference>
<keyword evidence="3" id="KW-0489">Methyltransferase</keyword>
<dbReference type="InterPro" id="IPR049552">
    <property type="entry name" value="PKS_DH_N"/>
</dbReference>
<dbReference type="Pfam" id="PF23114">
    <property type="entry name" value="NAD-bd_HRPKS_sdrA"/>
    <property type="match status" value="1"/>
</dbReference>
<dbReference type="InterPro" id="IPR001227">
    <property type="entry name" value="Ac_transferase_dom_sf"/>
</dbReference>
<dbReference type="InterPro" id="IPR013217">
    <property type="entry name" value="Methyltransf_12"/>
</dbReference>
<dbReference type="InterPro" id="IPR020843">
    <property type="entry name" value="ER"/>
</dbReference>
<evidence type="ECO:0000256" key="7">
    <source>
        <dbReference type="ARBA" id="ARBA00023268"/>
    </source>
</evidence>
<dbReference type="Pfam" id="PF08242">
    <property type="entry name" value="Methyltransf_12"/>
    <property type="match status" value="1"/>
</dbReference>
<dbReference type="Gene3D" id="1.10.1200.10">
    <property type="entry name" value="ACP-like"/>
    <property type="match status" value="1"/>
</dbReference>
<dbReference type="InterPro" id="IPR011032">
    <property type="entry name" value="GroES-like_sf"/>
</dbReference>
<dbReference type="InterPro" id="IPR014043">
    <property type="entry name" value="Acyl_transferase_dom"/>
</dbReference>
<dbReference type="InterPro" id="IPR056501">
    <property type="entry name" value="NAD-bd_HRPKS_sdrA"/>
</dbReference>
<feature type="region of interest" description="C-terminal hotdog fold" evidence="9">
    <location>
        <begin position="1051"/>
        <end position="1197"/>
    </location>
</feature>
<dbReference type="InterPro" id="IPR032821">
    <property type="entry name" value="PKS_assoc"/>
</dbReference>
<dbReference type="PANTHER" id="PTHR43775:SF49">
    <property type="entry name" value="SYNTHASE, PUTATIVE (JCVI)-RELATED"/>
    <property type="match status" value="1"/>
</dbReference>
<dbReference type="SMART" id="SM00825">
    <property type="entry name" value="PKS_KS"/>
    <property type="match status" value="1"/>
</dbReference>
<dbReference type="Pfam" id="PF13602">
    <property type="entry name" value="ADH_zinc_N_2"/>
    <property type="match status" value="1"/>
</dbReference>
<evidence type="ECO:0000256" key="10">
    <source>
        <dbReference type="SAM" id="MobiDB-lite"/>
    </source>
</evidence>
<reference evidence="14 15" key="1">
    <citation type="journal article" date="2015" name="BMC Genomics">
        <title>Insights from the genome of Ophiocordyceps polyrhachis-furcata to pathogenicity and host specificity in insect fungi.</title>
        <authorList>
            <person name="Wichadakul D."/>
            <person name="Kobmoo N."/>
            <person name="Ingsriswang S."/>
            <person name="Tangphatsornruang S."/>
            <person name="Chantasingh D."/>
            <person name="Luangsa-ard J.J."/>
            <person name="Eurwilaichitr L."/>
        </authorList>
    </citation>
    <scope>NUCLEOTIDE SEQUENCE [LARGE SCALE GENOMIC DNA]</scope>
    <source>
        <strain evidence="14 15">BCC 54312</strain>
    </source>
</reference>
<evidence type="ECO:0000259" key="13">
    <source>
        <dbReference type="PROSITE" id="PS52019"/>
    </source>
</evidence>
<dbReference type="Gene3D" id="3.40.47.10">
    <property type="match status" value="1"/>
</dbReference>